<evidence type="ECO:0000313" key="3">
    <source>
        <dbReference type="Proteomes" id="UP001223072"/>
    </source>
</evidence>
<feature type="region of interest" description="Disordered" evidence="1">
    <location>
        <begin position="29"/>
        <end position="66"/>
    </location>
</feature>
<gene>
    <name evidence="2" type="ORF">QFZ49_006581</name>
</gene>
<keyword evidence="3" id="KW-1185">Reference proteome</keyword>
<evidence type="ECO:0000313" key="2">
    <source>
        <dbReference type="EMBL" id="MDQ0936606.1"/>
    </source>
</evidence>
<dbReference type="EMBL" id="JAUSZS010000008">
    <property type="protein sequence ID" value="MDQ0936606.1"/>
    <property type="molecule type" value="Genomic_DNA"/>
</dbReference>
<comment type="caution">
    <text evidence="2">The sequence shown here is derived from an EMBL/GenBank/DDBJ whole genome shotgun (WGS) entry which is preliminary data.</text>
</comment>
<proteinExistence type="predicted"/>
<evidence type="ECO:0000256" key="1">
    <source>
        <dbReference type="SAM" id="MobiDB-lite"/>
    </source>
</evidence>
<sequence length="93" mass="9633">MPGPPDQSLCGVPYVCPVEGSKRTCKIPATVHQQVPSSSQTRSGSMPGTSGAQTGSDHGPAGSVAVTIRLPPPLLQLVTISQKRPSWCRRVGA</sequence>
<protein>
    <submittedName>
        <fullName evidence="2">Uncharacterized protein</fullName>
    </submittedName>
</protein>
<reference evidence="2 3" key="1">
    <citation type="submission" date="2023-07" db="EMBL/GenBank/DDBJ databases">
        <title>Comparative genomics of wheat-associated soil bacteria to identify genetic determinants of phenazine resistance.</title>
        <authorList>
            <person name="Mouncey N."/>
        </authorList>
    </citation>
    <scope>NUCLEOTIDE SEQUENCE [LARGE SCALE GENOMIC DNA]</scope>
    <source>
        <strain evidence="2 3">W2I16</strain>
    </source>
</reference>
<organism evidence="2 3">
    <name type="scientific">Streptomyces turgidiscabies</name>
    <dbReference type="NCBI Taxonomy" id="85558"/>
    <lineage>
        <taxon>Bacteria</taxon>
        <taxon>Bacillati</taxon>
        <taxon>Actinomycetota</taxon>
        <taxon>Actinomycetes</taxon>
        <taxon>Kitasatosporales</taxon>
        <taxon>Streptomycetaceae</taxon>
        <taxon>Streptomyces</taxon>
    </lineage>
</organism>
<dbReference type="Proteomes" id="UP001223072">
    <property type="component" value="Unassembled WGS sequence"/>
</dbReference>
<feature type="compositionally biased region" description="Polar residues" evidence="1">
    <location>
        <begin position="31"/>
        <end position="56"/>
    </location>
</feature>
<name>A0ABU0RXA9_9ACTN</name>
<accession>A0ABU0RXA9</accession>